<dbReference type="Proteomes" id="UP001066276">
    <property type="component" value="Chromosome 1_1"/>
</dbReference>
<accession>A0AAV7WXC4</accession>
<feature type="compositionally biased region" description="Basic and acidic residues" evidence="1">
    <location>
        <begin position="16"/>
        <end position="34"/>
    </location>
</feature>
<organism evidence="2 3">
    <name type="scientific">Pleurodeles waltl</name>
    <name type="common">Iberian ribbed newt</name>
    <dbReference type="NCBI Taxonomy" id="8319"/>
    <lineage>
        <taxon>Eukaryota</taxon>
        <taxon>Metazoa</taxon>
        <taxon>Chordata</taxon>
        <taxon>Craniata</taxon>
        <taxon>Vertebrata</taxon>
        <taxon>Euteleostomi</taxon>
        <taxon>Amphibia</taxon>
        <taxon>Batrachia</taxon>
        <taxon>Caudata</taxon>
        <taxon>Salamandroidea</taxon>
        <taxon>Salamandridae</taxon>
        <taxon>Pleurodelinae</taxon>
        <taxon>Pleurodeles</taxon>
    </lineage>
</organism>
<protein>
    <submittedName>
        <fullName evidence="2">Uncharacterized protein</fullName>
    </submittedName>
</protein>
<proteinExistence type="predicted"/>
<feature type="region of interest" description="Disordered" evidence="1">
    <location>
        <begin position="1"/>
        <end position="47"/>
    </location>
</feature>
<evidence type="ECO:0000313" key="3">
    <source>
        <dbReference type="Proteomes" id="UP001066276"/>
    </source>
</evidence>
<name>A0AAV7WXC4_PLEWA</name>
<evidence type="ECO:0000256" key="1">
    <source>
        <dbReference type="SAM" id="MobiDB-lite"/>
    </source>
</evidence>
<sequence length="79" mass="9230">MLRNRVLAQQRSSVTKRKEEAEIERGTRSKDNGGKRKRHPQDAQSHWLEKKGYIRVVMRCSSAEQKMTEGEEALERATF</sequence>
<gene>
    <name evidence="2" type="ORF">NDU88_006148</name>
</gene>
<keyword evidence="3" id="KW-1185">Reference proteome</keyword>
<comment type="caution">
    <text evidence="2">The sequence shown here is derived from an EMBL/GenBank/DDBJ whole genome shotgun (WGS) entry which is preliminary data.</text>
</comment>
<reference evidence="2" key="1">
    <citation type="journal article" date="2022" name="bioRxiv">
        <title>Sequencing and chromosome-scale assembly of the giantPleurodeles waltlgenome.</title>
        <authorList>
            <person name="Brown T."/>
            <person name="Elewa A."/>
            <person name="Iarovenko S."/>
            <person name="Subramanian E."/>
            <person name="Araus A.J."/>
            <person name="Petzold A."/>
            <person name="Susuki M."/>
            <person name="Suzuki K.-i.T."/>
            <person name="Hayashi T."/>
            <person name="Toyoda A."/>
            <person name="Oliveira C."/>
            <person name="Osipova E."/>
            <person name="Leigh N.D."/>
            <person name="Simon A."/>
            <person name="Yun M.H."/>
        </authorList>
    </citation>
    <scope>NUCLEOTIDE SEQUENCE</scope>
    <source>
        <strain evidence="2">20211129_DDA</strain>
        <tissue evidence="2">Liver</tissue>
    </source>
</reference>
<evidence type="ECO:0000313" key="2">
    <source>
        <dbReference type="EMBL" id="KAJ1218570.1"/>
    </source>
</evidence>
<dbReference type="EMBL" id="JANPWB010000001">
    <property type="protein sequence ID" value="KAJ1218570.1"/>
    <property type="molecule type" value="Genomic_DNA"/>
</dbReference>
<dbReference type="AlphaFoldDB" id="A0AAV7WXC4"/>